<dbReference type="GO" id="GO:0008556">
    <property type="term" value="F:P-type potassium transmembrane transporter activity"/>
    <property type="evidence" value="ECO:0007669"/>
    <property type="project" value="InterPro"/>
</dbReference>
<dbReference type="AlphaFoldDB" id="A0A2Z2KED5"/>
<dbReference type="InterPro" id="IPR011726">
    <property type="entry name" value="KdpF"/>
</dbReference>
<evidence type="ECO:0000313" key="2">
    <source>
        <dbReference type="EMBL" id="ASA21490.1"/>
    </source>
</evidence>
<dbReference type="Proteomes" id="UP000249890">
    <property type="component" value="Chromosome"/>
</dbReference>
<dbReference type="EMBL" id="CP021780">
    <property type="protein sequence ID" value="ASA21490.1"/>
    <property type="molecule type" value="Genomic_DNA"/>
</dbReference>
<name>A0A2Z2KED5_9BACL</name>
<protein>
    <submittedName>
        <fullName evidence="2">K(+)-transporting ATPase subunit F</fullName>
    </submittedName>
</protein>
<keyword evidence="1" id="KW-0812">Transmembrane</keyword>
<dbReference type="NCBIfam" id="TIGR02115">
    <property type="entry name" value="potass_kdpF"/>
    <property type="match status" value="1"/>
</dbReference>
<keyword evidence="3" id="KW-1185">Reference proteome</keyword>
<keyword evidence="1" id="KW-1133">Transmembrane helix</keyword>
<keyword evidence="1" id="KW-0472">Membrane</keyword>
<evidence type="ECO:0000313" key="3">
    <source>
        <dbReference type="Proteomes" id="UP000249890"/>
    </source>
</evidence>
<reference evidence="2 3" key="1">
    <citation type="submission" date="2017-06" db="EMBL/GenBank/DDBJ databases">
        <title>Complete genome sequence of Paenibacillus donghaensis KCTC 13049T isolated from East Sea sediment, South Korea.</title>
        <authorList>
            <person name="Jung B.K."/>
            <person name="Hong S.-J."/>
            <person name="Shin J.-H."/>
        </authorList>
    </citation>
    <scope>NUCLEOTIDE SEQUENCE [LARGE SCALE GENOMIC DNA]</scope>
    <source>
        <strain evidence="2 3">KCTC 13049</strain>
    </source>
</reference>
<feature type="transmembrane region" description="Helical" evidence="1">
    <location>
        <begin position="12"/>
        <end position="34"/>
    </location>
</feature>
<gene>
    <name evidence="2" type="primary">kdpF</name>
    <name evidence="2" type="ORF">B9T62_12290</name>
</gene>
<sequence length="39" mass="4601">MVWACGRRCRGEWTVTVVMIATLLLFLYLVYALIHPEKF</sequence>
<accession>A0A2Z2KED5</accession>
<organism evidence="2 3">
    <name type="scientific">Paenibacillus donghaensis</name>
    <dbReference type="NCBI Taxonomy" id="414771"/>
    <lineage>
        <taxon>Bacteria</taxon>
        <taxon>Bacillati</taxon>
        <taxon>Bacillota</taxon>
        <taxon>Bacilli</taxon>
        <taxon>Bacillales</taxon>
        <taxon>Paenibacillaceae</taxon>
        <taxon>Paenibacillus</taxon>
    </lineage>
</organism>
<evidence type="ECO:0000256" key="1">
    <source>
        <dbReference type="SAM" id="Phobius"/>
    </source>
</evidence>
<dbReference type="Pfam" id="PF09604">
    <property type="entry name" value="Potass_KdpF"/>
    <property type="match status" value="1"/>
</dbReference>
<dbReference type="KEGG" id="pdh:B9T62_12290"/>
<proteinExistence type="predicted"/>
<dbReference type="GO" id="GO:0005886">
    <property type="term" value="C:plasma membrane"/>
    <property type="evidence" value="ECO:0007669"/>
    <property type="project" value="InterPro"/>
</dbReference>